<dbReference type="Pfam" id="PF05902">
    <property type="entry name" value="4_1_CTD"/>
    <property type="match status" value="1"/>
</dbReference>
<feature type="compositionally biased region" description="Low complexity" evidence="6">
    <location>
        <begin position="723"/>
        <end position="732"/>
    </location>
</feature>
<name>A0ABM4YLB8_VULVU</name>
<dbReference type="InterPro" id="IPR014352">
    <property type="entry name" value="FERM/acyl-CoA-bd_prot_sf"/>
</dbReference>
<dbReference type="InterPro" id="IPR019747">
    <property type="entry name" value="FERM_CS"/>
</dbReference>
<feature type="domain" description="FERM" evidence="7">
    <location>
        <begin position="134"/>
        <end position="415"/>
    </location>
</feature>
<dbReference type="InterPro" id="IPR000299">
    <property type="entry name" value="FERM_domain"/>
</dbReference>
<dbReference type="SMART" id="SM01196">
    <property type="entry name" value="FERM_C"/>
    <property type="match status" value="1"/>
</dbReference>
<dbReference type="InterPro" id="IPR030691">
    <property type="entry name" value="Band4.1-L3_FERM_F1"/>
</dbReference>
<dbReference type="InterPro" id="IPR035963">
    <property type="entry name" value="FERM_2"/>
</dbReference>
<feature type="compositionally biased region" description="Basic and acidic residues" evidence="6">
    <location>
        <begin position="933"/>
        <end position="942"/>
    </location>
</feature>
<dbReference type="Pfam" id="PF09380">
    <property type="entry name" value="FERM_C"/>
    <property type="match status" value="1"/>
</dbReference>
<dbReference type="InterPro" id="IPR014847">
    <property type="entry name" value="FA"/>
</dbReference>
<dbReference type="Gene3D" id="1.20.80.10">
    <property type="match status" value="1"/>
</dbReference>
<keyword evidence="3" id="KW-0597">Phosphoprotein</keyword>
<dbReference type="Pfam" id="PF09379">
    <property type="entry name" value="FERM_N"/>
    <property type="match status" value="1"/>
</dbReference>
<feature type="region of interest" description="Disordered" evidence="6">
    <location>
        <begin position="914"/>
        <end position="942"/>
    </location>
</feature>
<dbReference type="Pfam" id="PF04382">
    <property type="entry name" value="SAB"/>
    <property type="match status" value="1"/>
</dbReference>
<dbReference type="Gene3D" id="3.10.20.90">
    <property type="entry name" value="Phosphatidylinositol 3-kinase Catalytic Subunit, Chain A, domain 1"/>
    <property type="match status" value="1"/>
</dbReference>
<feature type="region of interest" description="Disordered" evidence="6">
    <location>
        <begin position="485"/>
        <end position="594"/>
    </location>
</feature>
<dbReference type="RefSeq" id="XP_072591077.1">
    <property type="nucleotide sequence ID" value="XM_072734976.1"/>
</dbReference>
<sequence length="1120" mass="124017">MPSFICLYLCSKSLLGFGEQSTMTTESGSDSESKPEQEAEPQEAAGAQGPVGAPQGPGPEPSGEEQHQVLEQFEAAAHSTPVRKEVTDKEREFAAGAAKQLEYQQLEDDKLSQKSSSSKLSRSPLKIVKKPKSMQCKVILLDGSEYTCDVEKRSRGQVLFDKVCEHLNLLEKDYFGLTYRDAENQKNWLDPAKEIKKQIRSGAWHFSFNVKFYPPDPAQLSEDITRYYLCLQLRDDIVSGRLPCSFVTLALLGSYTVQSELGDYDPDECGNDYISEFRFAPNHTKELEDKVIELHKSHRGMTPAEAEMHFLENAKKLSMYGVDLHHAKDSEGVEIMLGVCASGLLIYRDRLRINRFAWPKVLKISYKRNNFYIKIRPGEFEQFESTIGFKLPNHRAAKRLWKVCVEHHTFFRLLLPEAPPKKFLTLGSKFRYSGRTQAQTRRASALIDRPAPYFERSSSKRYTMSRSLDGEVGTGQYATTKGISQTNLITTVTPEKKAEEERDEEEDRRKKVEEATPVTAARHEGKSPGLGTDSCPPSPPSAHRPPASSPELRRRCKENDCHPLGLEPAKGTVRVHGEPTLDSDHKGKPSLGDQDVAFSYKPQPGKGTTLFSFSLQLPESFPSLLDDDGYLSFPNLSETNLLPQSLQHYLPIRSPSLVPCFLFIFFFLLSASFSVPYALTLSFPLAMCLCYLEPKAASLSASLDNDPSDSSEEETDSERTDTAADGETTATESDQEEDAELKAQELDKTQDDLMKHQTNISELKRTFLETSTDTAITNEWEKRLSTSPVRLAARQEDAPMIEPLVPEETKQSSSEKLMDGSEIFSLLESARKPTEFIGGVTSTSQSWVQKTETKTESSKTDTETSHLAPSPQPLSTEKVVQETVLVEERHVMNVHASGDASYVAGDDMDAATQAASADASGLKGKEGSALPEGAKEEKGQVADKAVLEQEETATASHEPEEEQSTTIHIPETREQKPHFESSTVKTESLSFGSVSPGGVKLEISTKEVPVVHTETKTITYESSQVDAGADLEPGVLMSAQTITSETTSTTTTTHITKTVKGGISETRIEKRIVITGDADIDHDQALAQAIKEAKEQHPDMSVTKVVVHKETEITPEDGED</sequence>
<dbReference type="PANTHER" id="PTHR23280:SF20">
    <property type="entry name" value="BAND 4.1-LIKE PROTEIN 3"/>
    <property type="match status" value="1"/>
</dbReference>
<dbReference type="Gene3D" id="2.30.29.30">
    <property type="entry name" value="Pleckstrin-homology domain (PH domain)/Phosphotyrosine-binding domain (PTB)"/>
    <property type="match status" value="1"/>
</dbReference>
<dbReference type="Pfam" id="PF08736">
    <property type="entry name" value="FA"/>
    <property type="match status" value="1"/>
</dbReference>
<dbReference type="PROSITE" id="PS00661">
    <property type="entry name" value="FERM_2"/>
    <property type="match status" value="1"/>
</dbReference>
<dbReference type="CDD" id="cd13184">
    <property type="entry name" value="FERM_C_4_1_family"/>
    <property type="match status" value="1"/>
</dbReference>
<feature type="region of interest" description="Disordered" evidence="6">
    <location>
        <begin position="18"/>
        <end position="86"/>
    </location>
</feature>
<keyword evidence="2" id="KW-0963">Cytoplasm</keyword>
<dbReference type="InterPro" id="IPR029071">
    <property type="entry name" value="Ubiquitin-like_domsf"/>
</dbReference>
<dbReference type="GeneID" id="112925273"/>
<keyword evidence="5" id="KW-0206">Cytoskeleton</keyword>
<evidence type="ECO:0000256" key="2">
    <source>
        <dbReference type="ARBA" id="ARBA00022490"/>
    </source>
</evidence>
<evidence type="ECO:0000256" key="5">
    <source>
        <dbReference type="ARBA" id="ARBA00023212"/>
    </source>
</evidence>
<dbReference type="InterPro" id="IPR008379">
    <property type="entry name" value="Band_4.1_C"/>
</dbReference>
<dbReference type="Proteomes" id="UP001652641">
    <property type="component" value="Chromosome 13"/>
</dbReference>
<accession>A0ABM4YLB8</accession>
<dbReference type="SUPFAM" id="SSF50729">
    <property type="entry name" value="PH domain-like"/>
    <property type="match status" value="1"/>
</dbReference>
<dbReference type="PIRSF" id="PIRSF002304">
    <property type="entry name" value="Membrane_skeletal_4_1"/>
    <property type="match status" value="1"/>
</dbReference>
<dbReference type="SUPFAM" id="SSF54236">
    <property type="entry name" value="Ubiquitin-like"/>
    <property type="match status" value="1"/>
</dbReference>
<evidence type="ECO:0000256" key="6">
    <source>
        <dbReference type="SAM" id="MobiDB-lite"/>
    </source>
</evidence>
<feature type="compositionally biased region" description="Basic and acidic residues" evidence="6">
    <location>
        <begin position="851"/>
        <end position="864"/>
    </location>
</feature>
<dbReference type="SMART" id="SM01195">
    <property type="entry name" value="FA"/>
    <property type="match status" value="1"/>
</dbReference>
<evidence type="ECO:0000313" key="8">
    <source>
        <dbReference type="Proteomes" id="UP001652641"/>
    </source>
</evidence>
<dbReference type="CDD" id="cd17203">
    <property type="entry name" value="FERM_F1_EPB41L3"/>
    <property type="match status" value="1"/>
</dbReference>
<proteinExistence type="predicted"/>
<dbReference type="InterPro" id="IPR007477">
    <property type="entry name" value="SAB_dom"/>
</dbReference>
<protein>
    <submittedName>
        <fullName evidence="9">Band 4.1-like protein 3 isoform X29</fullName>
    </submittedName>
</protein>
<feature type="region of interest" description="Disordered" evidence="6">
    <location>
        <begin position="846"/>
        <end position="875"/>
    </location>
</feature>
<dbReference type="PANTHER" id="PTHR23280">
    <property type="entry name" value="4.1 G PROTEIN"/>
    <property type="match status" value="1"/>
</dbReference>
<evidence type="ECO:0000256" key="3">
    <source>
        <dbReference type="ARBA" id="ARBA00022553"/>
    </source>
</evidence>
<dbReference type="SUPFAM" id="SSF47031">
    <property type="entry name" value="Second domain of FERM"/>
    <property type="match status" value="1"/>
</dbReference>
<dbReference type="PROSITE" id="PS50057">
    <property type="entry name" value="FERM_3"/>
    <property type="match status" value="1"/>
</dbReference>
<dbReference type="InterPro" id="IPR019749">
    <property type="entry name" value="Band_41_domain"/>
</dbReference>
<dbReference type="InterPro" id="IPR018979">
    <property type="entry name" value="FERM_N"/>
</dbReference>
<gene>
    <name evidence="9" type="primary">EPB41L3</name>
</gene>
<keyword evidence="8" id="KW-1185">Reference proteome</keyword>
<feature type="region of interest" description="Disordered" evidence="6">
    <location>
        <begin position="701"/>
        <end position="740"/>
    </location>
</feature>
<feature type="compositionally biased region" description="Polar residues" evidence="6">
    <location>
        <begin position="19"/>
        <end position="30"/>
    </location>
</feature>
<dbReference type="PROSITE" id="PS00660">
    <property type="entry name" value="FERM_1"/>
    <property type="match status" value="1"/>
</dbReference>
<evidence type="ECO:0000256" key="1">
    <source>
        <dbReference type="ARBA" id="ARBA00004245"/>
    </source>
</evidence>
<dbReference type="InterPro" id="IPR011993">
    <property type="entry name" value="PH-like_dom_sf"/>
</dbReference>
<organism evidence="8 9">
    <name type="scientific">Vulpes vulpes</name>
    <name type="common">Red fox</name>
    <dbReference type="NCBI Taxonomy" id="9627"/>
    <lineage>
        <taxon>Eukaryota</taxon>
        <taxon>Metazoa</taxon>
        <taxon>Chordata</taxon>
        <taxon>Craniata</taxon>
        <taxon>Vertebrata</taxon>
        <taxon>Euteleostomi</taxon>
        <taxon>Mammalia</taxon>
        <taxon>Eutheria</taxon>
        <taxon>Laurasiatheria</taxon>
        <taxon>Carnivora</taxon>
        <taxon>Caniformia</taxon>
        <taxon>Canidae</taxon>
        <taxon>Vulpes</taxon>
    </lineage>
</organism>
<evidence type="ECO:0000256" key="4">
    <source>
        <dbReference type="ARBA" id="ARBA00023203"/>
    </source>
</evidence>
<dbReference type="InterPro" id="IPR000798">
    <property type="entry name" value="Ez/rad/moesin-like"/>
</dbReference>
<dbReference type="InterPro" id="IPR019748">
    <property type="entry name" value="FERM_central"/>
</dbReference>
<feature type="compositionally biased region" description="Low complexity" evidence="6">
    <location>
        <begin position="42"/>
        <end position="54"/>
    </location>
</feature>
<dbReference type="PRINTS" id="PR00935">
    <property type="entry name" value="BAND41"/>
</dbReference>
<reference evidence="9" key="1">
    <citation type="submission" date="2025-08" db="UniProtKB">
        <authorList>
            <consortium name="RefSeq"/>
        </authorList>
    </citation>
    <scope>IDENTIFICATION</scope>
    <source>
        <tissue evidence="9">Cell line</tissue>
    </source>
</reference>
<dbReference type="Pfam" id="PF00373">
    <property type="entry name" value="FERM_M"/>
    <property type="match status" value="1"/>
</dbReference>
<dbReference type="PRINTS" id="PR00661">
    <property type="entry name" value="ERMFAMILY"/>
</dbReference>
<evidence type="ECO:0000259" key="7">
    <source>
        <dbReference type="PROSITE" id="PS50057"/>
    </source>
</evidence>
<keyword evidence="4" id="KW-0009">Actin-binding</keyword>
<feature type="compositionally biased region" description="Basic and acidic residues" evidence="6">
    <location>
        <begin position="551"/>
        <end position="561"/>
    </location>
</feature>
<dbReference type="CDD" id="cd14473">
    <property type="entry name" value="FERM_B-lobe"/>
    <property type="match status" value="1"/>
</dbReference>
<feature type="compositionally biased region" description="Basic and acidic residues" evidence="6">
    <location>
        <begin position="575"/>
        <end position="587"/>
    </location>
</feature>
<feature type="compositionally biased region" description="Acidic residues" evidence="6">
    <location>
        <begin position="706"/>
        <end position="716"/>
    </location>
</feature>
<comment type="subcellular location">
    <subcellularLocation>
        <location evidence="1">Cytoplasm</location>
        <location evidence="1">Cytoskeleton</location>
    </subcellularLocation>
</comment>
<dbReference type="InterPro" id="IPR018980">
    <property type="entry name" value="FERM_PH-like_C"/>
</dbReference>
<evidence type="ECO:0000313" key="9">
    <source>
        <dbReference type="RefSeq" id="XP_072591077.1"/>
    </source>
</evidence>
<dbReference type="SMART" id="SM00295">
    <property type="entry name" value="B41"/>
    <property type="match status" value="1"/>
</dbReference>